<gene>
    <name evidence="4" type="ORF">GTA51_19615</name>
</gene>
<organism evidence="4 5">
    <name type="scientific">Solidesulfovibrio aerotolerans</name>
    <dbReference type="NCBI Taxonomy" id="295255"/>
    <lineage>
        <taxon>Bacteria</taxon>
        <taxon>Pseudomonadati</taxon>
        <taxon>Thermodesulfobacteriota</taxon>
        <taxon>Desulfovibrionia</taxon>
        <taxon>Desulfovibrionales</taxon>
        <taxon>Desulfovibrionaceae</taxon>
        <taxon>Solidesulfovibrio</taxon>
    </lineage>
</organism>
<dbReference type="InterPro" id="IPR002446">
    <property type="entry name" value="Lipocalin_bac"/>
</dbReference>
<dbReference type="InterPro" id="IPR047202">
    <property type="entry name" value="Lipocalin_Blc-like_dom"/>
</dbReference>
<evidence type="ECO:0000256" key="2">
    <source>
        <dbReference type="PIRNR" id="PIRNR036893"/>
    </source>
</evidence>
<reference evidence="4 5" key="1">
    <citation type="submission" date="2020-01" db="EMBL/GenBank/DDBJ databases">
        <title>Genome sequence of Desulfovibrio aerotolerans DSM 16695(T).</title>
        <authorList>
            <person name="Karnachuk O."/>
            <person name="Avakyan M."/>
            <person name="Mardanov A."/>
            <person name="Kadnikov V."/>
            <person name="Ravin N."/>
        </authorList>
    </citation>
    <scope>NUCLEOTIDE SEQUENCE [LARGE SCALE GENOMIC DNA]</scope>
    <source>
        <strain evidence="4 5">DSM 16695</strain>
    </source>
</reference>
<dbReference type="PANTHER" id="PTHR10612:SF34">
    <property type="entry name" value="APOLIPOPROTEIN D"/>
    <property type="match status" value="1"/>
</dbReference>
<dbReference type="RefSeq" id="WP_160964138.1">
    <property type="nucleotide sequence ID" value="NZ_WVUD01000075.1"/>
</dbReference>
<feature type="domain" description="Lipocalin/cytosolic fatty-acid binding" evidence="3">
    <location>
        <begin position="46"/>
        <end position="182"/>
    </location>
</feature>
<dbReference type="OrthoDB" id="9793905at2"/>
<evidence type="ECO:0000313" key="4">
    <source>
        <dbReference type="EMBL" id="MYL85306.1"/>
    </source>
</evidence>
<evidence type="ECO:0000259" key="3">
    <source>
        <dbReference type="Pfam" id="PF08212"/>
    </source>
</evidence>
<dbReference type="PRINTS" id="PR01171">
    <property type="entry name" value="BCTLIPOCALIN"/>
</dbReference>
<proteinExistence type="inferred from homology"/>
<dbReference type="Pfam" id="PF08212">
    <property type="entry name" value="Lipocalin_2"/>
    <property type="match status" value="1"/>
</dbReference>
<dbReference type="InterPro" id="IPR022271">
    <property type="entry name" value="Lipocalin_ApoD"/>
</dbReference>
<comment type="similarity">
    <text evidence="1 2">Belongs to the calycin superfamily. Lipocalin family.</text>
</comment>
<name>A0A7C9IPI0_9BACT</name>
<dbReference type="SUPFAM" id="SSF50814">
    <property type="entry name" value="Lipocalins"/>
    <property type="match status" value="1"/>
</dbReference>
<protein>
    <recommendedName>
        <fullName evidence="3">Lipocalin/cytosolic fatty-acid binding domain-containing protein</fullName>
    </recommendedName>
</protein>
<keyword evidence="5" id="KW-1185">Reference proteome</keyword>
<evidence type="ECO:0000313" key="5">
    <source>
        <dbReference type="Proteomes" id="UP000482487"/>
    </source>
</evidence>
<sequence>MFKFIVLTGICLCIAILTVAFVKLPIKYIIRDLFAKELPLETVQNVDLNRYQGTWFSAYEFYAWFQAGCKCTKAEYLLTDSGKVEVKNSCYRDGNLVTATAIAWPINKGDNYKLYVQFRAPFKGKYYILSIDEDYQHVLVGTPDRNYLWILSRTKTIDENTFKEFKAKAEELGFESSRFLKVDHECSKSD</sequence>
<dbReference type="Proteomes" id="UP000482487">
    <property type="component" value="Unassembled WGS sequence"/>
</dbReference>
<comment type="caution">
    <text evidence="4">The sequence shown here is derived from an EMBL/GenBank/DDBJ whole genome shotgun (WGS) entry which is preliminary data.</text>
</comment>
<dbReference type="Gene3D" id="2.40.128.20">
    <property type="match status" value="1"/>
</dbReference>
<evidence type="ECO:0000256" key="1">
    <source>
        <dbReference type="ARBA" id="ARBA00006889"/>
    </source>
</evidence>
<dbReference type="PIRSF" id="PIRSF036893">
    <property type="entry name" value="Lipocalin_ApoD"/>
    <property type="match status" value="1"/>
</dbReference>
<dbReference type="GO" id="GO:0006950">
    <property type="term" value="P:response to stress"/>
    <property type="evidence" value="ECO:0007669"/>
    <property type="project" value="UniProtKB-ARBA"/>
</dbReference>
<dbReference type="EMBL" id="WVUD01000075">
    <property type="protein sequence ID" value="MYL85306.1"/>
    <property type="molecule type" value="Genomic_DNA"/>
</dbReference>
<dbReference type="PANTHER" id="PTHR10612">
    <property type="entry name" value="APOLIPOPROTEIN D"/>
    <property type="match status" value="1"/>
</dbReference>
<accession>A0A7C9IPI0</accession>
<dbReference type="AlphaFoldDB" id="A0A7C9IPI0"/>
<dbReference type="CDD" id="cd19438">
    <property type="entry name" value="lipocalin_Blc-like"/>
    <property type="match status" value="1"/>
</dbReference>
<dbReference type="InterPro" id="IPR012674">
    <property type="entry name" value="Calycin"/>
</dbReference>
<dbReference type="InterPro" id="IPR000566">
    <property type="entry name" value="Lipocln_cytosolic_FA-bd_dom"/>
</dbReference>